<sequence length="208" mass="24099">MRTLIFLVFILGPLYAIDEYPIWFLYPNRFPGIIVGYSYNGLSAKTDAENMYCAYRSCVVNGTLEIFEDSDQDQWLKNSDYYYYYSPDSLLKIQGKLVGIDSFMTNVLTGDYIGAYSFNKEDSLPNEWLKVASLSAPEWAFKTFWEEEQFVYGVGMFSAKRNENDAWKTAEEQAIFTILTNMAVSYHRIKILNQDESGRQAAYQEISF</sequence>
<dbReference type="Proteomes" id="UP000886111">
    <property type="component" value="Unassembled WGS sequence"/>
</dbReference>
<comment type="caution">
    <text evidence="1">The sequence shown here is derived from an EMBL/GenBank/DDBJ whole genome shotgun (WGS) entry which is preliminary data.</text>
</comment>
<feature type="non-terminal residue" evidence="1">
    <location>
        <position position="208"/>
    </location>
</feature>
<proteinExistence type="predicted"/>
<accession>A0A7V5H212</accession>
<protein>
    <submittedName>
        <fullName evidence="1">Uncharacterized protein</fullName>
    </submittedName>
</protein>
<organism evidence="1">
    <name type="scientific">Caldithrix abyssi</name>
    <dbReference type="NCBI Taxonomy" id="187145"/>
    <lineage>
        <taxon>Bacteria</taxon>
        <taxon>Pseudomonadati</taxon>
        <taxon>Calditrichota</taxon>
        <taxon>Calditrichia</taxon>
        <taxon>Calditrichales</taxon>
        <taxon>Calditrichaceae</taxon>
        <taxon>Caldithrix</taxon>
    </lineage>
</organism>
<evidence type="ECO:0000313" key="1">
    <source>
        <dbReference type="EMBL" id="HHE54379.1"/>
    </source>
</evidence>
<reference evidence="1" key="1">
    <citation type="journal article" date="2020" name="mSystems">
        <title>Genome- and Community-Level Interaction Insights into Carbon Utilization and Element Cycling Functions of Hydrothermarchaeota in Hydrothermal Sediment.</title>
        <authorList>
            <person name="Zhou Z."/>
            <person name="Liu Y."/>
            <person name="Xu W."/>
            <person name="Pan J."/>
            <person name="Luo Z.H."/>
            <person name="Li M."/>
        </authorList>
    </citation>
    <scope>NUCLEOTIDE SEQUENCE [LARGE SCALE GENOMIC DNA]</scope>
    <source>
        <strain evidence="1">HyVt-76</strain>
    </source>
</reference>
<dbReference type="AlphaFoldDB" id="A0A7V5H212"/>
<gene>
    <name evidence="1" type="ORF">ENL21_01255</name>
</gene>
<name>A0A7V5H212_CALAY</name>
<dbReference type="EMBL" id="DRTD01000090">
    <property type="protein sequence ID" value="HHE54379.1"/>
    <property type="molecule type" value="Genomic_DNA"/>
</dbReference>